<keyword evidence="2" id="KW-0560">Oxidoreductase</keyword>
<comment type="similarity">
    <text evidence="1">Belongs to the short-chain dehydrogenases/reductases (SDR) family.</text>
</comment>
<dbReference type="AlphaFoldDB" id="A0A136JCP2"/>
<dbReference type="PANTHER" id="PTHR24320">
    <property type="entry name" value="RETINOL DEHYDROGENASE"/>
    <property type="match status" value="1"/>
</dbReference>
<dbReference type="InParanoid" id="A0A136JCP2"/>
<dbReference type="Proteomes" id="UP000070501">
    <property type="component" value="Unassembled WGS sequence"/>
</dbReference>
<dbReference type="Gene3D" id="3.40.50.720">
    <property type="entry name" value="NAD(P)-binding Rossmann-like Domain"/>
    <property type="match status" value="1"/>
</dbReference>
<name>A0A136JCP2_9PEZI</name>
<keyword evidence="4" id="KW-1185">Reference proteome</keyword>
<evidence type="ECO:0008006" key="5">
    <source>
        <dbReference type="Google" id="ProtNLM"/>
    </source>
</evidence>
<dbReference type="Pfam" id="PF00106">
    <property type="entry name" value="adh_short"/>
    <property type="match status" value="1"/>
</dbReference>
<dbReference type="OrthoDB" id="191139at2759"/>
<dbReference type="SUPFAM" id="SSF51735">
    <property type="entry name" value="NAD(P)-binding Rossmann-fold domains"/>
    <property type="match status" value="1"/>
</dbReference>
<protein>
    <recommendedName>
        <fullName evidence="5">Short-chain dehydrogenase</fullName>
    </recommendedName>
</protein>
<dbReference type="InterPro" id="IPR002347">
    <property type="entry name" value="SDR_fam"/>
</dbReference>
<proteinExistence type="inferred from homology"/>
<organism evidence="3 4">
    <name type="scientific">Microdochium bolleyi</name>
    <dbReference type="NCBI Taxonomy" id="196109"/>
    <lineage>
        <taxon>Eukaryota</taxon>
        <taxon>Fungi</taxon>
        <taxon>Dikarya</taxon>
        <taxon>Ascomycota</taxon>
        <taxon>Pezizomycotina</taxon>
        <taxon>Sordariomycetes</taxon>
        <taxon>Xylariomycetidae</taxon>
        <taxon>Xylariales</taxon>
        <taxon>Microdochiaceae</taxon>
        <taxon>Microdochium</taxon>
    </lineage>
</organism>
<gene>
    <name evidence="3" type="ORF">Micbo1qcDRAFT_230323</name>
</gene>
<dbReference type="EMBL" id="KQ964246">
    <property type="protein sequence ID" value="KXJ94935.1"/>
    <property type="molecule type" value="Genomic_DNA"/>
</dbReference>
<accession>A0A136JCP2</accession>
<dbReference type="STRING" id="196109.A0A136JCP2"/>
<dbReference type="PANTHER" id="PTHR24320:SF152">
    <property type="entry name" value="SHORT-CHAIN DEHYDROGENASE_REDUCTASE FAMILY PROTEIN"/>
    <property type="match status" value="1"/>
</dbReference>
<reference evidence="4" key="1">
    <citation type="submission" date="2016-02" db="EMBL/GenBank/DDBJ databases">
        <title>Draft genome sequence of Microdochium bolleyi, a fungal endophyte of beachgrass.</title>
        <authorList>
            <consortium name="DOE Joint Genome Institute"/>
            <person name="David A.S."/>
            <person name="May G."/>
            <person name="Haridas S."/>
            <person name="Lim J."/>
            <person name="Wang M."/>
            <person name="Labutti K."/>
            <person name="Lipzen A."/>
            <person name="Barry K."/>
            <person name="Grigoriev I.V."/>
        </authorList>
    </citation>
    <scope>NUCLEOTIDE SEQUENCE [LARGE SCALE GENOMIC DNA]</scope>
    <source>
        <strain evidence="4">J235TASD1</strain>
    </source>
</reference>
<evidence type="ECO:0000313" key="4">
    <source>
        <dbReference type="Proteomes" id="UP000070501"/>
    </source>
</evidence>
<evidence type="ECO:0000256" key="2">
    <source>
        <dbReference type="ARBA" id="ARBA00023002"/>
    </source>
</evidence>
<evidence type="ECO:0000256" key="1">
    <source>
        <dbReference type="ARBA" id="ARBA00006484"/>
    </source>
</evidence>
<evidence type="ECO:0000313" key="3">
    <source>
        <dbReference type="EMBL" id="KXJ94935.1"/>
    </source>
</evidence>
<dbReference type="InterPro" id="IPR036291">
    <property type="entry name" value="NAD(P)-bd_dom_sf"/>
</dbReference>
<dbReference type="GO" id="GO:0016491">
    <property type="term" value="F:oxidoreductase activity"/>
    <property type="evidence" value="ECO:0007669"/>
    <property type="project" value="UniProtKB-KW"/>
</dbReference>
<sequence length="352" mass="37651">MSRGTILVTGAGGALGRAIAAQAAARPSTYGIFTLRDSSSPTSTIALSAALRAATPGPGPGGEGSDSSHAYELASLDLSNLASVRTFATDINRRVASGELPPIRALVLNAGYQEHFTLTKTADGFDMTFQVCYLGHFLLTQLLLPSLDRLNGRILTIGSWMHDPSDPHIASGIFTERFRTLLGAGVEAVARGQWSTPETDPSASSGLRRYGAAKLCQVSFIGVPVRLELQRRLNSSPSFNKICSSALDPGAMPSTLMKRGSWFQGYIINQWGGWAFAPLLTWWSPNGFLRTPTKSASDAIAILYEKESPGGVYFNGSDVHTPSEEARDEAVATKLWEESINLAGMTPREANL</sequence>